<feature type="compositionally biased region" description="Basic and acidic residues" evidence="1">
    <location>
        <begin position="251"/>
        <end position="289"/>
    </location>
</feature>
<feature type="compositionally biased region" description="Basic and acidic residues" evidence="1">
    <location>
        <begin position="379"/>
        <end position="393"/>
    </location>
</feature>
<evidence type="ECO:0000313" key="3">
    <source>
        <dbReference type="Proteomes" id="UP000823388"/>
    </source>
</evidence>
<organism evidence="2 3">
    <name type="scientific">Panicum virgatum</name>
    <name type="common">Blackwell switchgrass</name>
    <dbReference type="NCBI Taxonomy" id="38727"/>
    <lineage>
        <taxon>Eukaryota</taxon>
        <taxon>Viridiplantae</taxon>
        <taxon>Streptophyta</taxon>
        <taxon>Embryophyta</taxon>
        <taxon>Tracheophyta</taxon>
        <taxon>Spermatophyta</taxon>
        <taxon>Magnoliopsida</taxon>
        <taxon>Liliopsida</taxon>
        <taxon>Poales</taxon>
        <taxon>Poaceae</taxon>
        <taxon>PACMAD clade</taxon>
        <taxon>Panicoideae</taxon>
        <taxon>Panicodae</taxon>
        <taxon>Paniceae</taxon>
        <taxon>Panicinae</taxon>
        <taxon>Panicum</taxon>
        <taxon>Panicum sect. Hiantes</taxon>
    </lineage>
</organism>
<feature type="compositionally biased region" description="Basic residues" evidence="1">
    <location>
        <begin position="290"/>
        <end position="299"/>
    </location>
</feature>
<comment type="caution">
    <text evidence="2">The sequence shown here is derived from an EMBL/GenBank/DDBJ whole genome shotgun (WGS) entry which is preliminary data.</text>
</comment>
<feature type="compositionally biased region" description="Low complexity" evidence="1">
    <location>
        <begin position="364"/>
        <end position="378"/>
    </location>
</feature>
<feature type="compositionally biased region" description="Low complexity" evidence="1">
    <location>
        <begin position="345"/>
        <end position="354"/>
    </location>
</feature>
<gene>
    <name evidence="2" type="ORF">PVAP13_7KG317723</name>
</gene>
<name>A0A8T0QL50_PANVG</name>
<feature type="region of interest" description="Disordered" evidence="1">
    <location>
        <begin position="54"/>
        <end position="536"/>
    </location>
</feature>
<protein>
    <submittedName>
        <fullName evidence="2">Uncharacterized protein</fullName>
    </submittedName>
</protein>
<dbReference type="AlphaFoldDB" id="A0A8T0QL50"/>
<dbReference type="Proteomes" id="UP000823388">
    <property type="component" value="Chromosome 7K"/>
</dbReference>
<feature type="compositionally biased region" description="Basic and acidic residues" evidence="1">
    <location>
        <begin position="130"/>
        <end position="152"/>
    </location>
</feature>
<sequence>MKGYRFIRLSAVDTASLRAGFPHAKASAVAAVREAATWHGACLRPLLPSIPPAPGSSLPLGRRSARAGPPLRHDACRHGRGPRSALHGGRRRTAARRGGGAALAHGPPPLEQGQGRRGKAQPAELATEGQRGEEGREEGRRSSWRGREEGPPRSRGGPAAGSRGGRGREEGPPPRPAAAAPSSPASRRSGARLRVAAAPSSPARGDALTAVGAGEEPGAVSRARRRAIMPAQQGKGGSRGTPSAAPPRRGRCAEEGREGGREGERERERERVGREGRCSGGRRSGEERRGLRHGRRPGRGGRSGEDDGGARSGRRAAQAAPAAPPRGGVGRRASSRPPRHGHEGAGAAEGCARPAWEEGGGGVPAEAAPPRRAMAAWRGSREEREGGKAEKGPACRTRALACRLPPPWPRARGRGRKPRGACAGAMATGPSSEHRHGRRGAQAAASPWPPRDGLRTEGGRPPLRSRGRGRPSSRRRELEGGGRRPPPPRPDLASASQGPPSEEEEVDGGGGRGRRGAVAEGEREGPRWERESGDGG</sequence>
<feature type="compositionally biased region" description="Low complexity" evidence="1">
    <location>
        <begin position="177"/>
        <end position="188"/>
    </location>
</feature>
<keyword evidence="3" id="KW-1185">Reference proteome</keyword>
<evidence type="ECO:0000256" key="1">
    <source>
        <dbReference type="SAM" id="MobiDB-lite"/>
    </source>
</evidence>
<feature type="compositionally biased region" description="Basic and acidic residues" evidence="1">
    <location>
        <begin position="520"/>
        <end position="536"/>
    </location>
</feature>
<dbReference type="EMBL" id="CM029049">
    <property type="protein sequence ID" value="KAG2574385.1"/>
    <property type="molecule type" value="Genomic_DNA"/>
</dbReference>
<proteinExistence type="predicted"/>
<accession>A0A8T0QL50</accession>
<evidence type="ECO:0000313" key="2">
    <source>
        <dbReference type="EMBL" id="KAG2574385.1"/>
    </source>
</evidence>
<feature type="compositionally biased region" description="Basic residues" evidence="1">
    <location>
        <begin position="463"/>
        <end position="473"/>
    </location>
</feature>
<reference evidence="2" key="1">
    <citation type="submission" date="2020-05" db="EMBL/GenBank/DDBJ databases">
        <title>WGS assembly of Panicum virgatum.</title>
        <authorList>
            <person name="Lovell J.T."/>
            <person name="Jenkins J."/>
            <person name="Shu S."/>
            <person name="Juenger T.E."/>
            <person name="Schmutz J."/>
        </authorList>
    </citation>
    <scope>NUCLEOTIDE SEQUENCE</scope>
    <source>
        <strain evidence="2">AP13</strain>
    </source>
</reference>